<keyword evidence="6" id="KW-0812">Transmembrane</keyword>
<organism evidence="14 15">
    <name type="scientific">Roridomyces roridus</name>
    <dbReference type="NCBI Taxonomy" id="1738132"/>
    <lineage>
        <taxon>Eukaryota</taxon>
        <taxon>Fungi</taxon>
        <taxon>Dikarya</taxon>
        <taxon>Basidiomycota</taxon>
        <taxon>Agaricomycotina</taxon>
        <taxon>Agaricomycetes</taxon>
        <taxon>Agaricomycetidae</taxon>
        <taxon>Agaricales</taxon>
        <taxon>Marasmiineae</taxon>
        <taxon>Mycenaceae</taxon>
        <taxon>Roridomyces</taxon>
    </lineage>
</organism>
<dbReference type="GO" id="GO:0016020">
    <property type="term" value="C:membrane"/>
    <property type="evidence" value="ECO:0007669"/>
    <property type="project" value="UniProtKB-SubCell"/>
</dbReference>
<evidence type="ECO:0000256" key="13">
    <source>
        <dbReference type="PIRSR" id="PIRSR602403-1"/>
    </source>
</evidence>
<dbReference type="AlphaFoldDB" id="A0AAD7C051"/>
<dbReference type="PANTHER" id="PTHR24305:SF166">
    <property type="entry name" value="CYTOCHROME P450 12A4, MITOCHONDRIAL-RELATED"/>
    <property type="match status" value="1"/>
</dbReference>
<keyword evidence="12" id="KW-0472">Membrane</keyword>
<evidence type="ECO:0000313" key="14">
    <source>
        <dbReference type="EMBL" id="KAJ7635237.1"/>
    </source>
</evidence>
<dbReference type="Pfam" id="PF00067">
    <property type="entry name" value="p450"/>
    <property type="match status" value="1"/>
</dbReference>
<keyword evidence="9" id="KW-0560">Oxidoreductase</keyword>
<evidence type="ECO:0000256" key="1">
    <source>
        <dbReference type="ARBA" id="ARBA00001971"/>
    </source>
</evidence>
<evidence type="ECO:0000256" key="3">
    <source>
        <dbReference type="ARBA" id="ARBA00004721"/>
    </source>
</evidence>
<accession>A0AAD7C051</accession>
<keyword evidence="15" id="KW-1185">Reference proteome</keyword>
<evidence type="ECO:0000256" key="9">
    <source>
        <dbReference type="ARBA" id="ARBA00023002"/>
    </source>
</evidence>
<dbReference type="InterPro" id="IPR050121">
    <property type="entry name" value="Cytochrome_P450_monoxygenase"/>
</dbReference>
<keyword evidence="5 13" id="KW-0349">Heme</keyword>
<evidence type="ECO:0000256" key="8">
    <source>
        <dbReference type="ARBA" id="ARBA00022989"/>
    </source>
</evidence>
<keyword evidence="8" id="KW-1133">Transmembrane helix</keyword>
<name>A0AAD7C051_9AGAR</name>
<comment type="similarity">
    <text evidence="4">Belongs to the cytochrome P450 family.</text>
</comment>
<dbReference type="InterPro" id="IPR001128">
    <property type="entry name" value="Cyt_P450"/>
</dbReference>
<comment type="caution">
    <text evidence="14">The sequence shown here is derived from an EMBL/GenBank/DDBJ whole genome shotgun (WGS) entry which is preliminary data.</text>
</comment>
<comment type="pathway">
    <text evidence="3">Secondary metabolite biosynthesis; terpenoid biosynthesis.</text>
</comment>
<evidence type="ECO:0000256" key="2">
    <source>
        <dbReference type="ARBA" id="ARBA00004370"/>
    </source>
</evidence>
<evidence type="ECO:0000313" key="15">
    <source>
        <dbReference type="Proteomes" id="UP001221142"/>
    </source>
</evidence>
<dbReference type="EMBL" id="JARKIF010000007">
    <property type="protein sequence ID" value="KAJ7635237.1"/>
    <property type="molecule type" value="Genomic_DNA"/>
</dbReference>
<dbReference type="GO" id="GO:0005506">
    <property type="term" value="F:iron ion binding"/>
    <property type="evidence" value="ECO:0007669"/>
    <property type="project" value="InterPro"/>
</dbReference>
<comment type="subcellular location">
    <subcellularLocation>
        <location evidence="2">Membrane</location>
    </subcellularLocation>
</comment>
<evidence type="ECO:0000256" key="5">
    <source>
        <dbReference type="ARBA" id="ARBA00022617"/>
    </source>
</evidence>
<keyword evidence="11" id="KW-0503">Monooxygenase</keyword>
<dbReference type="InterPro" id="IPR036396">
    <property type="entry name" value="Cyt_P450_sf"/>
</dbReference>
<evidence type="ECO:0000256" key="7">
    <source>
        <dbReference type="ARBA" id="ARBA00022723"/>
    </source>
</evidence>
<dbReference type="PRINTS" id="PR00465">
    <property type="entry name" value="EP450IV"/>
</dbReference>
<proteinExistence type="inferred from homology"/>
<dbReference type="GO" id="GO:0004497">
    <property type="term" value="F:monooxygenase activity"/>
    <property type="evidence" value="ECO:0007669"/>
    <property type="project" value="UniProtKB-KW"/>
</dbReference>
<gene>
    <name evidence="14" type="ORF">FB45DRAFT_911084</name>
</gene>
<evidence type="ECO:0000256" key="6">
    <source>
        <dbReference type="ARBA" id="ARBA00022692"/>
    </source>
</evidence>
<dbReference type="Proteomes" id="UP001221142">
    <property type="component" value="Unassembled WGS sequence"/>
</dbReference>
<dbReference type="PRINTS" id="PR00385">
    <property type="entry name" value="P450"/>
</dbReference>
<dbReference type="InterPro" id="IPR002403">
    <property type="entry name" value="Cyt_P450_E_grp-IV"/>
</dbReference>
<reference evidence="14" key="1">
    <citation type="submission" date="2023-03" db="EMBL/GenBank/DDBJ databases">
        <title>Massive genome expansion in bonnet fungi (Mycena s.s.) driven by repeated elements and novel gene families across ecological guilds.</title>
        <authorList>
            <consortium name="Lawrence Berkeley National Laboratory"/>
            <person name="Harder C.B."/>
            <person name="Miyauchi S."/>
            <person name="Viragh M."/>
            <person name="Kuo A."/>
            <person name="Thoen E."/>
            <person name="Andreopoulos B."/>
            <person name="Lu D."/>
            <person name="Skrede I."/>
            <person name="Drula E."/>
            <person name="Henrissat B."/>
            <person name="Morin E."/>
            <person name="Kohler A."/>
            <person name="Barry K."/>
            <person name="LaButti K."/>
            <person name="Morin E."/>
            <person name="Salamov A."/>
            <person name="Lipzen A."/>
            <person name="Mereny Z."/>
            <person name="Hegedus B."/>
            <person name="Baldrian P."/>
            <person name="Stursova M."/>
            <person name="Weitz H."/>
            <person name="Taylor A."/>
            <person name="Grigoriev I.V."/>
            <person name="Nagy L.G."/>
            <person name="Martin F."/>
            <person name="Kauserud H."/>
        </authorList>
    </citation>
    <scope>NUCLEOTIDE SEQUENCE</scope>
    <source>
        <strain evidence="14">9284</strain>
    </source>
</reference>
<dbReference type="SUPFAM" id="SSF48264">
    <property type="entry name" value="Cytochrome P450"/>
    <property type="match status" value="1"/>
</dbReference>
<evidence type="ECO:0000256" key="10">
    <source>
        <dbReference type="ARBA" id="ARBA00023004"/>
    </source>
</evidence>
<evidence type="ECO:0000256" key="11">
    <source>
        <dbReference type="ARBA" id="ARBA00023033"/>
    </source>
</evidence>
<comment type="cofactor">
    <cofactor evidence="1 13">
        <name>heme</name>
        <dbReference type="ChEBI" id="CHEBI:30413"/>
    </cofactor>
</comment>
<protein>
    <submittedName>
        <fullName evidence="14">Cytochrome P450</fullName>
    </submittedName>
</protein>
<dbReference type="GO" id="GO:0016705">
    <property type="term" value="F:oxidoreductase activity, acting on paired donors, with incorporation or reduction of molecular oxygen"/>
    <property type="evidence" value="ECO:0007669"/>
    <property type="project" value="InterPro"/>
</dbReference>
<evidence type="ECO:0000256" key="4">
    <source>
        <dbReference type="ARBA" id="ARBA00010617"/>
    </source>
</evidence>
<sequence>MGNLPSAFSSKRGTTAASALIAFFVLRTVLRRGSAVRKIAGPPSPSWIFGNMLQLLIPYQYGDHEFGWQKIYGALYRIKGCFGEDRLIISDPVALQFIVTNLHKFEHSPMLTHFLGLVYDKKSIVSVRGDEHRRLRAAFNPGFSAAGVRGYQVVMQSAAEEIARSLDSASTESVDLCRLLSTATLSAISEAVLGCKTEDLGAEFVEIITRMVMLASVMDKGTIVGGVVANRLPTWVLRLATLIPTPALNELRKGLLLAKQIGRRLVQEKLTEARQGLEAHKDVFSQILNADQSDKTLTEEELEAQTSLMIIAGQETTANTLAFGLTELARNIEFQDALRREIHASHGGGDVAYNNMPLLNAFIKELLRLYPVLAMEERMVAEDTVIPLMDSITTSTGERLSEVPVRKGQIIFLGIAAYQRLESIWGADAAEFKPSRWIEEANSQSHGPAIGPYANLLAFFSGARTCLGWRFAILEMQVIICELVGKFSFGLPEGEVARMNGASVVQPIISDGKKAAPLRVTRIV</sequence>
<dbReference type="GO" id="GO:0020037">
    <property type="term" value="F:heme binding"/>
    <property type="evidence" value="ECO:0007669"/>
    <property type="project" value="InterPro"/>
</dbReference>
<feature type="binding site" description="axial binding residue" evidence="13">
    <location>
        <position position="466"/>
    </location>
    <ligand>
        <name>heme</name>
        <dbReference type="ChEBI" id="CHEBI:30413"/>
    </ligand>
    <ligandPart>
        <name>Fe</name>
        <dbReference type="ChEBI" id="CHEBI:18248"/>
    </ligandPart>
</feature>
<dbReference type="Gene3D" id="1.10.630.10">
    <property type="entry name" value="Cytochrome P450"/>
    <property type="match status" value="1"/>
</dbReference>
<dbReference type="PANTHER" id="PTHR24305">
    <property type="entry name" value="CYTOCHROME P450"/>
    <property type="match status" value="1"/>
</dbReference>
<keyword evidence="7 13" id="KW-0479">Metal-binding</keyword>
<evidence type="ECO:0000256" key="12">
    <source>
        <dbReference type="ARBA" id="ARBA00023136"/>
    </source>
</evidence>
<keyword evidence="10 13" id="KW-0408">Iron</keyword>